<dbReference type="PANTHER" id="PTHR10772:SF63">
    <property type="entry name" value="20 KDA CHAPERONIN, CHLOROPLASTIC"/>
    <property type="match status" value="1"/>
</dbReference>
<keyword evidence="2 3" id="KW-0143">Chaperone</keyword>
<name>A0A517YX67_9BACT</name>
<protein>
    <recommendedName>
        <fullName evidence="3">Co-chaperonin GroES</fullName>
    </recommendedName>
    <alternativeName>
        <fullName evidence="3">10 kDa chaperonin</fullName>
    </alternativeName>
    <alternativeName>
        <fullName evidence="3">Chaperonin-10</fullName>
        <shortName evidence="3">Cpn10</shortName>
    </alternativeName>
</protein>
<evidence type="ECO:0000256" key="2">
    <source>
        <dbReference type="ARBA" id="ARBA00023186"/>
    </source>
</evidence>
<keyword evidence="3" id="KW-0963">Cytoplasm</keyword>
<comment type="similarity">
    <text evidence="1 3 4">Belongs to the GroES chaperonin family.</text>
</comment>
<dbReference type="GO" id="GO:0051087">
    <property type="term" value="F:protein-folding chaperone binding"/>
    <property type="evidence" value="ECO:0007669"/>
    <property type="project" value="TreeGrafter"/>
</dbReference>
<dbReference type="FunFam" id="2.30.33.40:FF:000001">
    <property type="entry name" value="10 kDa chaperonin"/>
    <property type="match status" value="1"/>
</dbReference>
<reference evidence="5 6" key="1">
    <citation type="submission" date="2019-02" db="EMBL/GenBank/DDBJ databases">
        <title>Deep-cultivation of Planctomycetes and their phenomic and genomic characterization uncovers novel biology.</title>
        <authorList>
            <person name="Wiegand S."/>
            <person name="Jogler M."/>
            <person name="Boedeker C."/>
            <person name="Pinto D."/>
            <person name="Vollmers J."/>
            <person name="Rivas-Marin E."/>
            <person name="Kohn T."/>
            <person name="Peeters S.H."/>
            <person name="Heuer A."/>
            <person name="Rast P."/>
            <person name="Oberbeckmann S."/>
            <person name="Bunk B."/>
            <person name="Jeske O."/>
            <person name="Meyerdierks A."/>
            <person name="Storesund J.E."/>
            <person name="Kallscheuer N."/>
            <person name="Luecker S."/>
            <person name="Lage O.M."/>
            <person name="Pohl T."/>
            <person name="Merkel B.J."/>
            <person name="Hornburger P."/>
            <person name="Mueller R.-W."/>
            <person name="Bruemmer F."/>
            <person name="Labrenz M."/>
            <person name="Spormann A.M."/>
            <person name="Op den Camp H."/>
            <person name="Overmann J."/>
            <person name="Amann R."/>
            <person name="Jetten M.S.M."/>
            <person name="Mascher T."/>
            <person name="Medema M.H."/>
            <person name="Devos D.P."/>
            <person name="Kaster A.-K."/>
            <person name="Ovreas L."/>
            <person name="Rohde M."/>
            <person name="Galperin M.Y."/>
            <person name="Jogler C."/>
        </authorList>
    </citation>
    <scope>NUCLEOTIDE SEQUENCE [LARGE SCALE GENOMIC DNA]</scope>
    <source>
        <strain evidence="5 6">KS4</strain>
    </source>
</reference>
<dbReference type="NCBIfam" id="NF001527">
    <property type="entry name" value="PRK00364.1-2"/>
    <property type="match status" value="1"/>
</dbReference>
<dbReference type="InterPro" id="IPR018369">
    <property type="entry name" value="Chaprnonin_Cpn10_CS"/>
</dbReference>
<evidence type="ECO:0000256" key="4">
    <source>
        <dbReference type="RuleBase" id="RU000535"/>
    </source>
</evidence>
<comment type="function">
    <text evidence="3 4">Together with the chaperonin GroEL, plays an essential role in assisting protein folding. The GroEL-GroES system forms a nano-cage that allows encapsulation of the non-native substrate proteins and provides a physical environment optimized to promote and accelerate protein folding. GroES binds to the apical surface of the GroEL ring, thereby capping the opening of the GroEL channel.</text>
</comment>
<evidence type="ECO:0000256" key="3">
    <source>
        <dbReference type="HAMAP-Rule" id="MF_00580"/>
    </source>
</evidence>
<dbReference type="InterPro" id="IPR020818">
    <property type="entry name" value="Chaperonin_GroES"/>
</dbReference>
<proteinExistence type="inferred from homology"/>
<dbReference type="Gene3D" id="2.30.33.40">
    <property type="entry name" value="GroES chaperonin"/>
    <property type="match status" value="1"/>
</dbReference>
<dbReference type="InterPro" id="IPR037124">
    <property type="entry name" value="Chaperonin_GroES_sf"/>
</dbReference>
<dbReference type="CDD" id="cd00320">
    <property type="entry name" value="cpn10"/>
    <property type="match status" value="1"/>
</dbReference>
<sequence length="95" mass="10274">MKVRPLGDKILVKRLEAEEKTASGIFLPESAKEKPQQATVIAVGDGKLLKNGERASFSVKVGDTIILNKWGGTEVKIDGEEYMVMAEDEVLATVG</sequence>
<dbReference type="AlphaFoldDB" id="A0A517YX67"/>
<dbReference type="NCBIfam" id="NF001531">
    <property type="entry name" value="PRK00364.2-2"/>
    <property type="match status" value="1"/>
</dbReference>
<dbReference type="GO" id="GO:0046872">
    <property type="term" value="F:metal ion binding"/>
    <property type="evidence" value="ECO:0007669"/>
    <property type="project" value="TreeGrafter"/>
</dbReference>
<dbReference type="GO" id="GO:0005737">
    <property type="term" value="C:cytoplasm"/>
    <property type="evidence" value="ECO:0007669"/>
    <property type="project" value="UniProtKB-SubCell"/>
</dbReference>
<dbReference type="KEGG" id="pcor:KS4_28890"/>
<dbReference type="SUPFAM" id="SSF50129">
    <property type="entry name" value="GroES-like"/>
    <property type="match status" value="1"/>
</dbReference>
<dbReference type="SMART" id="SM00883">
    <property type="entry name" value="Cpn10"/>
    <property type="match status" value="1"/>
</dbReference>
<dbReference type="GO" id="GO:0051082">
    <property type="term" value="F:unfolded protein binding"/>
    <property type="evidence" value="ECO:0007669"/>
    <property type="project" value="TreeGrafter"/>
</dbReference>
<dbReference type="GO" id="GO:0005524">
    <property type="term" value="F:ATP binding"/>
    <property type="evidence" value="ECO:0007669"/>
    <property type="project" value="InterPro"/>
</dbReference>
<comment type="subunit">
    <text evidence="3">Heptamer of 7 subunits arranged in a ring. Interacts with the chaperonin GroEL.</text>
</comment>
<dbReference type="GO" id="GO:0044183">
    <property type="term" value="F:protein folding chaperone"/>
    <property type="evidence" value="ECO:0007669"/>
    <property type="project" value="InterPro"/>
</dbReference>
<dbReference type="OrthoDB" id="9806791at2"/>
<dbReference type="PRINTS" id="PR00297">
    <property type="entry name" value="CHAPERONIN10"/>
</dbReference>
<dbReference type="Pfam" id="PF00166">
    <property type="entry name" value="Cpn10"/>
    <property type="match status" value="1"/>
</dbReference>
<evidence type="ECO:0000256" key="1">
    <source>
        <dbReference type="ARBA" id="ARBA00006975"/>
    </source>
</evidence>
<evidence type="ECO:0000313" key="5">
    <source>
        <dbReference type="EMBL" id="QDU34813.1"/>
    </source>
</evidence>
<dbReference type="InterPro" id="IPR011032">
    <property type="entry name" value="GroES-like_sf"/>
</dbReference>
<organism evidence="5 6">
    <name type="scientific">Poriferisphaera corsica</name>
    <dbReference type="NCBI Taxonomy" id="2528020"/>
    <lineage>
        <taxon>Bacteria</taxon>
        <taxon>Pseudomonadati</taxon>
        <taxon>Planctomycetota</taxon>
        <taxon>Phycisphaerae</taxon>
        <taxon>Phycisphaerales</taxon>
        <taxon>Phycisphaeraceae</taxon>
        <taxon>Poriferisphaera</taxon>
    </lineage>
</organism>
<evidence type="ECO:0000313" key="6">
    <source>
        <dbReference type="Proteomes" id="UP000317369"/>
    </source>
</evidence>
<dbReference type="Proteomes" id="UP000317369">
    <property type="component" value="Chromosome"/>
</dbReference>
<dbReference type="EMBL" id="CP036425">
    <property type="protein sequence ID" value="QDU34813.1"/>
    <property type="molecule type" value="Genomic_DNA"/>
</dbReference>
<comment type="subcellular location">
    <subcellularLocation>
        <location evidence="3">Cytoplasm</location>
    </subcellularLocation>
</comment>
<dbReference type="NCBIfam" id="NF001533">
    <property type="entry name" value="PRK00364.2-4"/>
    <property type="match status" value="1"/>
</dbReference>
<keyword evidence="6" id="KW-1185">Reference proteome</keyword>
<accession>A0A517YX67</accession>
<dbReference type="PROSITE" id="PS00681">
    <property type="entry name" value="CHAPERONINS_CPN10"/>
    <property type="match status" value="1"/>
</dbReference>
<gene>
    <name evidence="5" type="primary">groS_2</name>
    <name evidence="3" type="synonym">groES</name>
    <name evidence="3" type="synonym">groS</name>
    <name evidence="5" type="ORF">KS4_28890</name>
</gene>
<dbReference type="HAMAP" id="MF_00580">
    <property type="entry name" value="CH10"/>
    <property type="match status" value="1"/>
</dbReference>
<dbReference type="RefSeq" id="WP_145079188.1">
    <property type="nucleotide sequence ID" value="NZ_CP036425.1"/>
</dbReference>
<dbReference type="NCBIfam" id="NF001534">
    <property type="entry name" value="PRK00364.2-5"/>
    <property type="match status" value="1"/>
</dbReference>
<dbReference type="PANTHER" id="PTHR10772">
    <property type="entry name" value="10 KDA HEAT SHOCK PROTEIN"/>
    <property type="match status" value="1"/>
</dbReference>